<organism evidence="1 2">
    <name type="scientific">Polarella glacialis</name>
    <name type="common">Dinoflagellate</name>
    <dbReference type="NCBI Taxonomy" id="89957"/>
    <lineage>
        <taxon>Eukaryota</taxon>
        <taxon>Sar</taxon>
        <taxon>Alveolata</taxon>
        <taxon>Dinophyceae</taxon>
        <taxon>Suessiales</taxon>
        <taxon>Suessiaceae</taxon>
        <taxon>Polarella</taxon>
    </lineage>
</organism>
<evidence type="ECO:0000313" key="1">
    <source>
        <dbReference type="EMBL" id="CAE8611947.1"/>
    </source>
</evidence>
<accession>A0A813FF44</accession>
<name>A0A813FF44_POLGL</name>
<evidence type="ECO:0000313" key="2">
    <source>
        <dbReference type="Proteomes" id="UP000654075"/>
    </source>
</evidence>
<protein>
    <submittedName>
        <fullName evidence="1">Uncharacterized protein</fullName>
    </submittedName>
</protein>
<gene>
    <name evidence="1" type="ORF">PGLA1383_LOCUS29747</name>
</gene>
<dbReference type="Proteomes" id="UP000654075">
    <property type="component" value="Unassembled WGS sequence"/>
</dbReference>
<comment type="caution">
    <text evidence="1">The sequence shown here is derived from an EMBL/GenBank/DDBJ whole genome shotgun (WGS) entry which is preliminary data.</text>
</comment>
<proteinExistence type="predicted"/>
<keyword evidence="2" id="KW-1185">Reference proteome</keyword>
<dbReference type="AlphaFoldDB" id="A0A813FF44"/>
<reference evidence="1" key="1">
    <citation type="submission" date="2021-02" db="EMBL/GenBank/DDBJ databases">
        <authorList>
            <person name="Dougan E. K."/>
            <person name="Rhodes N."/>
            <person name="Thang M."/>
            <person name="Chan C."/>
        </authorList>
    </citation>
    <scope>NUCLEOTIDE SEQUENCE</scope>
</reference>
<dbReference type="EMBL" id="CAJNNV010025061">
    <property type="protein sequence ID" value="CAE8611947.1"/>
    <property type="molecule type" value="Genomic_DNA"/>
</dbReference>
<dbReference type="OrthoDB" id="432862at2759"/>
<sequence length="281" mass="31609">MDVTVLAFAQWVSEMKSRQSNTTKSLQVELNTIKNSINGNHLDLSDFKRHGAAIQQQMQAETNEIRESLSAVFMEITSAVRNNTAADQDLKLKIQSLNEQAVRNETAFAQLADAADQSQSKLKQAVQDMQQTSERMRDDLLGLNQHTEVLQTTVNDRSERLGDDMDQIAQELRSQMERRKDQLKKMVQDVVVIGESLTVLKADLGDVRQGAGTTQSRLQSTLYSMDQHQRREASSSAYHQPTAQRQTLVAMPQARTIPYQAQPHYPGMTSAMSMGSVVYHR</sequence>
<dbReference type="Gene3D" id="1.20.120.20">
    <property type="entry name" value="Apolipoprotein"/>
    <property type="match status" value="1"/>
</dbReference>